<accession>A0ABQ1ZZZ5</accession>
<proteinExistence type="predicted"/>
<dbReference type="InterPro" id="IPR052557">
    <property type="entry name" value="CAP/Cytokinesis_protein"/>
</dbReference>
<evidence type="ECO:0000259" key="1">
    <source>
        <dbReference type="SMART" id="SM00460"/>
    </source>
</evidence>
<dbReference type="InterPro" id="IPR002931">
    <property type="entry name" value="Transglutaminase-like"/>
</dbReference>
<gene>
    <name evidence="2" type="ORF">GCM10011495_13570</name>
</gene>
<dbReference type="Pfam" id="PF01841">
    <property type="entry name" value="Transglut_core"/>
    <property type="match status" value="1"/>
</dbReference>
<dbReference type="SUPFAM" id="SSF54001">
    <property type="entry name" value="Cysteine proteinases"/>
    <property type="match status" value="1"/>
</dbReference>
<keyword evidence="3" id="KW-1185">Reference proteome</keyword>
<dbReference type="Proteomes" id="UP000637774">
    <property type="component" value="Unassembled WGS sequence"/>
</dbReference>
<reference evidence="3" key="1">
    <citation type="journal article" date="2019" name="Int. J. Syst. Evol. Microbiol.">
        <title>The Global Catalogue of Microorganisms (GCM) 10K type strain sequencing project: providing services to taxonomists for standard genome sequencing and annotation.</title>
        <authorList>
            <consortium name="The Broad Institute Genomics Platform"/>
            <consortium name="The Broad Institute Genome Sequencing Center for Infectious Disease"/>
            <person name="Wu L."/>
            <person name="Ma J."/>
        </authorList>
    </citation>
    <scope>NUCLEOTIDE SEQUENCE [LARGE SCALE GENOMIC DNA]</scope>
    <source>
        <strain evidence="3">CGMCC 1.14966</strain>
    </source>
</reference>
<evidence type="ECO:0000313" key="3">
    <source>
        <dbReference type="Proteomes" id="UP000637774"/>
    </source>
</evidence>
<dbReference type="SMART" id="SM00460">
    <property type="entry name" value="TGc"/>
    <property type="match status" value="1"/>
</dbReference>
<evidence type="ECO:0000313" key="2">
    <source>
        <dbReference type="EMBL" id="GGH83601.1"/>
    </source>
</evidence>
<comment type="caution">
    <text evidence="2">The sequence shown here is derived from an EMBL/GenBank/DDBJ whole genome shotgun (WGS) entry which is preliminary data.</text>
</comment>
<name>A0ABQ1ZZZ5_9BACT</name>
<organism evidence="2 3">
    <name type="scientific">Hymenobacter frigidus</name>
    <dbReference type="NCBI Taxonomy" id="1524095"/>
    <lineage>
        <taxon>Bacteria</taxon>
        <taxon>Pseudomonadati</taxon>
        <taxon>Bacteroidota</taxon>
        <taxon>Cytophagia</taxon>
        <taxon>Cytophagales</taxon>
        <taxon>Hymenobacteraceae</taxon>
        <taxon>Hymenobacter</taxon>
    </lineage>
</organism>
<protein>
    <recommendedName>
        <fullName evidence="1">Transglutaminase-like domain-containing protein</fullName>
    </recommendedName>
</protein>
<sequence>MPLDLPNFVGGLSVVDLFAAVRMLFCRFVVLVLGTGLAYPATAQRAKPRPVPPPAPYQAVDARMRAVPDSSARTISSLARFITATFSAESDRARAAFVWVARNIRYDVEDMYVPDLQGEHPISAQQTLDQRRGTCEHYAELFSTLANQVGVLTYVVTGYTSLRAPVGHAWCASRIASQWWLMDPTWAAGYLEKEKFTFRLNNDFFRVAPATFIATHMPFDPLWQLLPAPRTPQQFQQGTRPTPPSLPFAFADSVAAYALQSPEQRLRATARGVEQNGVKNDLTYSFLLHIRQQKSNQFVDAYNSAIDAFNVGTKEFNAFIVFFNHQFLPRRTDQELQQVLVPLAAQLAEVRRLLSTAQPVAPVQQASLTEFLVSVQLLETKLHDGQAFVARYQRTNKLLRLMLFANPAATGSLSH</sequence>
<dbReference type="InterPro" id="IPR038765">
    <property type="entry name" value="Papain-like_cys_pep_sf"/>
</dbReference>
<dbReference type="PANTHER" id="PTHR46333:SF2">
    <property type="entry name" value="CYTOKINESIS PROTEIN 3"/>
    <property type="match status" value="1"/>
</dbReference>
<dbReference type="Gene3D" id="3.10.620.30">
    <property type="match status" value="1"/>
</dbReference>
<dbReference type="EMBL" id="BMGY01000009">
    <property type="protein sequence ID" value="GGH83601.1"/>
    <property type="molecule type" value="Genomic_DNA"/>
</dbReference>
<dbReference type="PANTHER" id="PTHR46333">
    <property type="entry name" value="CYTOKINESIS PROTEIN 3"/>
    <property type="match status" value="1"/>
</dbReference>
<feature type="domain" description="Transglutaminase-like" evidence="1">
    <location>
        <begin position="127"/>
        <end position="186"/>
    </location>
</feature>